<dbReference type="AlphaFoldDB" id="A0A0P7LKV6"/>
<evidence type="ECO:0000259" key="1">
    <source>
        <dbReference type="Pfam" id="PF21683"/>
    </source>
</evidence>
<dbReference type="InterPro" id="IPR054482">
    <property type="entry name" value="NMB1110-like_3rd"/>
</dbReference>
<dbReference type="InterPro" id="IPR049354">
    <property type="entry name" value="GpP-like_N"/>
</dbReference>
<dbReference type="RefSeq" id="WP_001143115.1">
    <property type="nucleotide sequence ID" value="NZ_CAMPQW010000355.1"/>
</dbReference>
<dbReference type="Gene3D" id="3.55.50.10">
    <property type="entry name" value="Baseplate protein-like domains"/>
    <property type="match status" value="1"/>
</dbReference>
<dbReference type="Gene3D" id="2.30.300.10">
    <property type="entry name" value="Baseplate protein-like domain - beta roll fold"/>
    <property type="match status" value="1"/>
</dbReference>
<dbReference type="SUPFAM" id="SSF69279">
    <property type="entry name" value="Phage tail proteins"/>
    <property type="match status" value="2"/>
</dbReference>
<name>A0A0P7LKV6_ECOLX</name>
<dbReference type="InterPro" id="IPR023399">
    <property type="entry name" value="Baseplate-like_2-layer_sand"/>
</dbReference>
<accession>A0A0P7LKV6</accession>
<evidence type="ECO:0000259" key="2">
    <source>
        <dbReference type="Pfam" id="PF22174"/>
    </source>
</evidence>
<dbReference type="InterPro" id="IPR053981">
    <property type="entry name" value="Gp44/GpP-like_2nd"/>
</dbReference>
<dbReference type="Pfam" id="PF21683">
    <property type="entry name" value="GpP-like_1st"/>
    <property type="match status" value="1"/>
</dbReference>
<evidence type="ECO:0000259" key="4">
    <source>
        <dbReference type="Pfam" id="PF22630"/>
    </source>
</evidence>
<dbReference type="InterPro" id="IPR054034">
    <property type="entry name" value="NMB1110-like_C"/>
</dbReference>
<dbReference type="Proteomes" id="UP000050556">
    <property type="component" value="Unassembled WGS sequence"/>
</dbReference>
<feature type="domain" description="Tail protein NMB1110-like third" evidence="4">
    <location>
        <begin position="261"/>
        <end position="303"/>
    </location>
</feature>
<gene>
    <name evidence="5" type="ORF">ACU57_22850</name>
</gene>
<evidence type="ECO:0000313" key="5">
    <source>
        <dbReference type="EMBL" id="KPO06845.1"/>
    </source>
</evidence>
<feature type="domain" description="Baseplate hub protein gp44-like N-terminal" evidence="1">
    <location>
        <begin position="12"/>
        <end position="95"/>
    </location>
</feature>
<dbReference type="EMBL" id="LDYI01000145">
    <property type="protein sequence ID" value="KPO06845.1"/>
    <property type="molecule type" value="Genomic_DNA"/>
</dbReference>
<protein>
    <submittedName>
        <fullName evidence="5">Tail protein</fullName>
    </submittedName>
</protein>
<proteinExistence type="predicted"/>
<evidence type="ECO:0000313" key="6">
    <source>
        <dbReference type="Proteomes" id="UP000050556"/>
    </source>
</evidence>
<comment type="caution">
    <text evidence="5">The sequence shown here is derived from an EMBL/GenBank/DDBJ whole genome shotgun (WGS) entry which is preliminary data.</text>
</comment>
<reference evidence="5 6" key="1">
    <citation type="journal article" date="2015" name="Front. Microbiol.">
        <title>Genetic determinants of heat resistance in Escherichia coli.</title>
        <authorList>
            <person name="Mercer R.G."/>
            <person name="Zheng J."/>
            <person name="Garcia-Hernandez R."/>
            <person name="Ruan L."/>
            <person name="Ganzle M.G."/>
            <person name="McMullen L.M."/>
        </authorList>
    </citation>
    <scope>NUCLEOTIDE SEQUENCE [LARGE SCALE GENOMIC DNA]</scope>
    <source>
        <strain evidence="5 6">AW1.3</strain>
    </source>
</reference>
<organism evidence="5 6">
    <name type="scientific">Escherichia coli</name>
    <dbReference type="NCBI Taxonomy" id="562"/>
    <lineage>
        <taxon>Bacteria</taxon>
        <taxon>Pseudomonadati</taxon>
        <taxon>Pseudomonadota</taxon>
        <taxon>Gammaproteobacteria</taxon>
        <taxon>Enterobacterales</taxon>
        <taxon>Enterobacteriaceae</taxon>
        <taxon>Escherichia</taxon>
    </lineage>
</organism>
<dbReference type="Pfam" id="PF22255">
    <property type="entry name" value="Gp44-like_2nd"/>
    <property type="match status" value="1"/>
</dbReference>
<evidence type="ECO:0000259" key="3">
    <source>
        <dbReference type="Pfam" id="PF22255"/>
    </source>
</evidence>
<dbReference type="Gene3D" id="3.30.1920.10">
    <property type="entry name" value="Baseplate protein-like domains - 2 layer sandwich fold"/>
    <property type="match status" value="1"/>
</dbReference>
<dbReference type="PIRSF" id="PIRSF004440">
    <property type="entry name" value="GpP"/>
    <property type="match status" value="1"/>
</dbReference>
<feature type="domain" description="Tail protein NMB1110-like C-terminal" evidence="2">
    <location>
        <begin position="306"/>
        <end position="374"/>
    </location>
</feature>
<dbReference type="PATRIC" id="fig|562.7813.peg.4465"/>
<dbReference type="Pfam" id="PF22174">
    <property type="entry name" value="NMB1110-like_C"/>
    <property type="match status" value="1"/>
</dbReference>
<feature type="domain" description="Baseplate hub protein gp44/GpP-like second" evidence="3">
    <location>
        <begin position="97"/>
        <end position="179"/>
    </location>
</feature>
<dbReference type="InterPro" id="IPR026276">
    <property type="entry name" value="Baseplate_GpP"/>
</dbReference>
<sequence length="405" mass="44718">MPTQDKDSQNTVSLVIDGKIHSAWSRYQIDSDFLIPSDAWSVTLGLPDGIFPPAIKRGVPVLVRVGNDVVMSGRVDVVQRRVSRQQVSLSLSGRDGAAVLVDCASPVFTSRQLSLEEVIAQVVRPLGITNIRIEAESSLRNDKVSVEPGERAWDTLERAAAARGLWPWFEPDGTLVIGGPDYTKDPVATLVLNRDGRGNNVLDLSDRSSITGAFSELTMLAQGHGQGKKSGRLEVIDVDDQSAEAEDDDDADAIYDSTGSAENGFHGLRSTVRDSTVPFYRPQIMVAGDADNQAQVDYRARKAMADARLNGFDLTVIVKGHRMENGQLWQPGQRIRVRSEPHGIDDIYFLMGREFSGGRPDNTITTLRLKEDGIWIPDAYPKKRKSRKRRAKVNKELEIIDVEQN</sequence>
<dbReference type="Pfam" id="PF22630">
    <property type="entry name" value="NMB1110_3rd"/>
    <property type="match status" value="1"/>
</dbReference>